<evidence type="ECO:0000313" key="3">
    <source>
        <dbReference type="EMBL" id="NOH71374.1"/>
    </source>
</evidence>
<dbReference type="Gene3D" id="3.40.1440.10">
    <property type="entry name" value="GIY-YIG endonuclease"/>
    <property type="match status" value="1"/>
</dbReference>
<dbReference type="CDD" id="cd10456">
    <property type="entry name" value="GIY-YIG_UPF0213"/>
    <property type="match status" value="1"/>
</dbReference>
<dbReference type="Pfam" id="PF01541">
    <property type="entry name" value="GIY-YIG"/>
    <property type="match status" value="1"/>
</dbReference>
<dbReference type="PROSITE" id="PS50164">
    <property type="entry name" value="GIY_YIG"/>
    <property type="match status" value="1"/>
</dbReference>
<dbReference type="PANTHER" id="PTHR34477:SF1">
    <property type="entry name" value="UPF0213 PROTEIN YHBQ"/>
    <property type="match status" value="1"/>
</dbReference>
<comment type="caution">
    <text evidence="3">The sequence shown here is derived from an EMBL/GenBank/DDBJ whole genome shotgun (WGS) entry which is preliminary data.</text>
</comment>
<sequence length="107" mass="12191">MPSKQTTKPCSIWFVYLIRTRLNALYCGITTDVFRRYAQHCQGTGAKSLKGKTPLILEWYQTIGKSRSMASKYEYRIKKLSKSQKEQLISGAVLLDDIIDIEEGPVS</sequence>
<comment type="similarity">
    <text evidence="1">Belongs to the UPF0213 family.</text>
</comment>
<name>A0A7Y4EE48_9VIBR</name>
<evidence type="ECO:0000256" key="1">
    <source>
        <dbReference type="ARBA" id="ARBA00007435"/>
    </source>
</evidence>
<dbReference type="InterPro" id="IPR050190">
    <property type="entry name" value="UPF0213_domain"/>
</dbReference>
<dbReference type="InterPro" id="IPR035901">
    <property type="entry name" value="GIY-YIG_endonuc_sf"/>
</dbReference>
<dbReference type="EMBL" id="VTXC01000018">
    <property type="protein sequence ID" value="NOH71374.1"/>
    <property type="molecule type" value="Genomic_DNA"/>
</dbReference>
<dbReference type="RefSeq" id="WP_171360725.1">
    <property type="nucleotide sequence ID" value="NZ_VTXC01000018.1"/>
</dbReference>
<dbReference type="PANTHER" id="PTHR34477">
    <property type="entry name" value="UPF0213 PROTEIN YHBQ"/>
    <property type="match status" value="1"/>
</dbReference>
<feature type="domain" description="GIY-YIG" evidence="2">
    <location>
        <begin position="11"/>
        <end position="87"/>
    </location>
</feature>
<evidence type="ECO:0000313" key="4">
    <source>
        <dbReference type="Proteomes" id="UP000565719"/>
    </source>
</evidence>
<dbReference type="SUPFAM" id="SSF82771">
    <property type="entry name" value="GIY-YIG endonuclease"/>
    <property type="match status" value="1"/>
</dbReference>
<accession>A0A7Y4EE48</accession>
<dbReference type="InterPro" id="IPR000305">
    <property type="entry name" value="GIY-YIG_endonuc"/>
</dbReference>
<reference evidence="3 4" key="1">
    <citation type="submission" date="2019-09" db="EMBL/GenBank/DDBJ databases">
        <title>Draft genome sequencing and comparative genomics of hatchery-associated Vibrios.</title>
        <authorList>
            <person name="Kehlet-Delgado H."/>
            <person name="Mueller R.S."/>
        </authorList>
    </citation>
    <scope>NUCLEOTIDE SEQUENCE [LARGE SCALE GENOMIC DNA]</scope>
    <source>
        <strain evidence="3 4">99-46-Y</strain>
    </source>
</reference>
<dbReference type="Proteomes" id="UP000565719">
    <property type="component" value="Unassembled WGS sequence"/>
</dbReference>
<gene>
    <name evidence="3" type="ORF">F0225_08510</name>
</gene>
<protein>
    <submittedName>
        <fullName evidence="3">GIY-YIG nuclease family protein</fullName>
    </submittedName>
</protein>
<dbReference type="AlphaFoldDB" id="A0A7Y4EE48"/>
<organism evidence="3 4">
    <name type="scientific">Vibrio pectenicida</name>
    <dbReference type="NCBI Taxonomy" id="62763"/>
    <lineage>
        <taxon>Bacteria</taxon>
        <taxon>Pseudomonadati</taxon>
        <taxon>Pseudomonadota</taxon>
        <taxon>Gammaproteobacteria</taxon>
        <taxon>Vibrionales</taxon>
        <taxon>Vibrionaceae</taxon>
        <taxon>Vibrio</taxon>
    </lineage>
</organism>
<proteinExistence type="inferred from homology"/>
<evidence type="ECO:0000259" key="2">
    <source>
        <dbReference type="PROSITE" id="PS50164"/>
    </source>
</evidence>